<keyword evidence="2" id="KW-0863">Zinc-finger</keyword>
<organism evidence="5 6">
    <name type="scientific">Cladonia borealis</name>
    <dbReference type="NCBI Taxonomy" id="184061"/>
    <lineage>
        <taxon>Eukaryota</taxon>
        <taxon>Fungi</taxon>
        <taxon>Dikarya</taxon>
        <taxon>Ascomycota</taxon>
        <taxon>Pezizomycotina</taxon>
        <taxon>Lecanoromycetes</taxon>
        <taxon>OSLEUM clade</taxon>
        <taxon>Lecanoromycetidae</taxon>
        <taxon>Lecanorales</taxon>
        <taxon>Lecanorineae</taxon>
        <taxon>Cladoniaceae</taxon>
        <taxon>Cladonia</taxon>
    </lineage>
</organism>
<keyword evidence="3" id="KW-0862">Zinc</keyword>
<dbReference type="Proteomes" id="UP001166286">
    <property type="component" value="Unassembled WGS sequence"/>
</dbReference>
<dbReference type="AlphaFoldDB" id="A0AA39R865"/>
<comment type="caution">
    <text evidence="5">The sequence shown here is derived from an EMBL/GenBank/DDBJ whole genome shotgun (WGS) entry which is preliminary data.</text>
</comment>
<dbReference type="GO" id="GO:0008270">
    <property type="term" value="F:zinc ion binding"/>
    <property type="evidence" value="ECO:0007669"/>
    <property type="project" value="UniProtKB-KW"/>
</dbReference>
<evidence type="ECO:0000259" key="4">
    <source>
        <dbReference type="PROSITE" id="PS50011"/>
    </source>
</evidence>
<evidence type="ECO:0000313" key="6">
    <source>
        <dbReference type="Proteomes" id="UP001166286"/>
    </source>
</evidence>
<dbReference type="Gene3D" id="3.30.60.90">
    <property type="match status" value="1"/>
</dbReference>
<dbReference type="GO" id="GO:0005524">
    <property type="term" value="F:ATP binding"/>
    <property type="evidence" value="ECO:0007669"/>
    <property type="project" value="InterPro"/>
</dbReference>
<evidence type="ECO:0000256" key="2">
    <source>
        <dbReference type="ARBA" id="ARBA00022771"/>
    </source>
</evidence>
<protein>
    <recommendedName>
        <fullName evidence="4">Protein kinase domain-containing protein</fullName>
    </recommendedName>
</protein>
<dbReference type="InterPro" id="IPR043145">
    <property type="entry name" value="Znf_ZZ_sf"/>
</dbReference>
<accession>A0AA39R865</accession>
<evidence type="ECO:0000256" key="1">
    <source>
        <dbReference type="ARBA" id="ARBA00022723"/>
    </source>
</evidence>
<name>A0AA39R865_9LECA</name>
<dbReference type="PROSITE" id="PS50011">
    <property type="entry name" value="PROTEIN_KINASE_DOM"/>
    <property type="match status" value="1"/>
</dbReference>
<dbReference type="SUPFAM" id="SSF56112">
    <property type="entry name" value="Protein kinase-like (PK-like)"/>
    <property type="match status" value="1"/>
</dbReference>
<keyword evidence="1" id="KW-0479">Metal-binding</keyword>
<evidence type="ECO:0000313" key="5">
    <source>
        <dbReference type="EMBL" id="KAK0515093.1"/>
    </source>
</evidence>
<dbReference type="InterPro" id="IPR000719">
    <property type="entry name" value="Prot_kinase_dom"/>
</dbReference>
<dbReference type="EMBL" id="JAFEKC020000004">
    <property type="protein sequence ID" value="KAK0515093.1"/>
    <property type="molecule type" value="Genomic_DNA"/>
</dbReference>
<dbReference type="GO" id="GO:0004672">
    <property type="term" value="F:protein kinase activity"/>
    <property type="evidence" value="ECO:0007669"/>
    <property type="project" value="InterPro"/>
</dbReference>
<proteinExistence type="predicted"/>
<sequence length="713" mass="79989">MTDPFSISVGILAILGVCSAGVKSLRSAYGSSQELTRLEMELDHLDNVIKFVDGLATEHQLAGNALIKNLTLARNKLQEVHDFIDKSLRHSTPSPIKRRTLFRHKNRLVFFAKDIETAKAHIVDSLLLSNLKLLPAGLTDEVEAPKNHGGEGRCMAEISEDTASDATEIFDDCVSHFSEDRPHTFIDQLRARFTNRMSPDDFFETPLTIFGEQYTVETMLGEPAAVVAMTEIHCSSTHRLQRYFLIYAEAPRLWRRVTVSATILRSSQYSVDSEVAAPDLIFSTYRTLPGNLQYQLQGLLKNMTLLETVTKISLTIAEHSTGNYTLDTPSVVVSEDLEESCINKEGEMLRDIEHMNCPQYLQSEVIVRGRMDAVTYIAQVESRPCMERKMPFSGAGLPGDNGLKRFWQDLLLAKSLYECDGVVKFMGVVLDDNRTHMKSFLQELPPLGTIQSVLARAEMRGERVAWPVRATWAAQIITAVAEIHSKGFVVGFLHINFTGVRSDGRAVLNLRKRGYRNSINREGEIAPESRTVPTHSPQPRELDFHSDIFMLGMLLWQLAEHRSNIAGYLCLKDACTSVPRHSCKAEHTNPVGLPLCIDKEVPEAFNLIINLCRQADPKKRPPARTLLQYLGAKDQPSEMANLQVKYANIHDHPVYCDECGTGVALEAWYHCNVCHLGDLDLCSHCVSQGIHCWDKDHRLVKRVIKNGTITNLP</sequence>
<dbReference type="InterPro" id="IPR011009">
    <property type="entry name" value="Kinase-like_dom_sf"/>
</dbReference>
<feature type="domain" description="Protein kinase" evidence="4">
    <location>
        <begin position="360"/>
        <end position="655"/>
    </location>
</feature>
<reference evidence="5" key="1">
    <citation type="submission" date="2023-03" db="EMBL/GenBank/DDBJ databases">
        <title>Complete genome of Cladonia borealis.</title>
        <authorList>
            <person name="Park H."/>
        </authorList>
    </citation>
    <scope>NUCLEOTIDE SEQUENCE</scope>
    <source>
        <strain evidence="5">ANT050790</strain>
    </source>
</reference>
<gene>
    <name evidence="5" type="ORF">JMJ35_002472</name>
</gene>
<dbReference type="Gene3D" id="1.10.510.10">
    <property type="entry name" value="Transferase(Phosphotransferase) domain 1"/>
    <property type="match status" value="1"/>
</dbReference>
<evidence type="ECO:0000256" key="3">
    <source>
        <dbReference type="ARBA" id="ARBA00022833"/>
    </source>
</evidence>
<keyword evidence="6" id="KW-1185">Reference proteome</keyword>
<dbReference type="SUPFAM" id="SSF57850">
    <property type="entry name" value="RING/U-box"/>
    <property type="match status" value="1"/>
</dbReference>